<dbReference type="GO" id="GO:0005737">
    <property type="term" value="C:cytoplasm"/>
    <property type="evidence" value="ECO:0007669"/>
    <property type="project" value="TreeGrafter"/>
</dbReference>
<dbReference type="GO" id="GO:0030246">
    <property type="term" value="F:carbohydrate binding"/>
    <property type="evidence" value="ECO:0007669"/>
    <property type="project" value="InterPro"/>
</dbReference>
<dbReference type="Gene3D" id="2.70.98.10">
    <property type="match status" value="1"/>
</dbReference>
<dbReference type="SUPFAM" id="SSF74650">
    <property type="entry name" value="Galactose mutarotase-like"/>
    <property type="match status" value="1"/>
</dbReference>
<comment type="pathway">
    <text evidence="1 5">Carbohydrate metabolism; hexose metabolism.</text>
</comment>
<accession>A0A1T4NIJ6</accession>
<feature type="active site" description="Proton acceptor" evidence="6">
    <location>
        <position position="309"/>
    </location>
</feature>
<keyword evidence="10" id="KW-1185">Reference proteome</keyword>
<sequence length="343" mass="39529">MDILTKILDKDWKLYILKNDFNMEVHILNYGGIIQKILFPDKNGNFENMVLGYKNYEDYKKDSNFFGALIGRVAGRIQRASFCLDGKDYVLEKNDGQNHLHGGSNGFHRVIWKTEPFQEINTIGVKLSYFSKDGENGYPGNMQVEVRYSLNDQNQLIIDYKAFTDQKTPVTLTNHTYFNLSGDLKNTIENHSITMNSHCYLELNQELIPTGKVVDATNTHFDFQKGRKLKDGIYSSLEQNKIVGNGYDHYFIFDWKKKGDVYVEEPLSGRTMTIQTNQPGMVIYTGNHLQEGLALNEAKSKKHLGVCFETQTSPLSLHHPEFPSIFLKEDQIYHKQTVFTFFT</sequence>
<evidence type="ECO:0000256" key="5">
    <source>
        <dbReference type="PIRNR" id="PIRNR005096"/>
    </source>
</evidence>
<dbReference type="EMBL" id="FUWV01000011">
    <property type="protein sequence ID" value="SJZ79151.1"/>
    <property type="molecule type" value="Genomic_DNA"/>
</dbReference>
<dbReference type="PANTHER" id="PTHR10091">
    <property type="entry name" value="ALDOSE-1-EPIMERASE"/>
    <property type="match status" value="1"/>
</dbReference>
<dbReference type="GO" id="GO:0006006">
    <property type="term" value="P:glucose metabolic process"/>
    <property type="evidence" value="ECO:0007669"/>
    <property type="project" value="TreeGrafter"/>
</dbReference>
<evidence type="ECO:0000256" key="2">
    <source>
        <dbReference type="ARBA" id="ARBA00006206"/>
    </source>
</evidence>
<evidence type="ECO:0000256" key="1">
    <source>
        <dbReference type="ARBA" id="ARBA00005028"/>
    </source>
</evidence>
<feature type="binding site" evidence="7">
    <location>
        <position position="248"/>
    </location>
    <ligand>
        <name>beta-D-galactose</name>
        <dbReference type="ChEBI" id="CHEBI:27667"/>
    </ligand>
</feature>
<name>A0A1T4NIJ6_9FIRM</name>
<evidence type="ECO:0000313" key="9">
    <source>
        <dbReference type="EMBL" id="SJZ79151.1"/>
    </source>
</evidence>
<dbReference type="Proteomes" id="UP000196365">
    <property type="component" value="Unassembled WGS sequence"/>
</dbReference>
<dbReference type="PANTHER" id="PTHR10091:SF0">
    <property type="entry name" value="GALACTOSE MUTAROTASE"/>
    <property type="match status" value="1"/>
</dbReference>
<evidence type="ECO:0000256" key="6">
    <source>
        <dbReference type="PIRSR" id="PIRSR005096-1"/>
    </source>
</evidence>
<keyword evidence="3 5" id="KW-0413">Isomerase</keyword>
<comment type="similarity">
    <text evidence="2 5">Belongs to the aldose epimerase family.</text>
</comment>
<dbReference type="NCBIfam" id="NF008277">
    <property type="entry name" value="PRK11055.1"/>
    <property type="match status" value="1"/>
</dbReference>
<evidence type="ECO:0000256" key="7">
    <source>
        <dbReference type="PIRSR" id="PIRSR005096-2"/>
    </source>
</evidence>
<dbReference type="InterPro" id="IPR047215">
    <property type="entry name" value="Galactose_mutarotase-like"/>
</dbReference>
<dbReference type="InterPro" id="IPR015443">
    <property type="entry name" value="Aldose_1-epimerase"/>
</dbReference>
<comment type="catalytic activity">
    <reaction evidence="5">
        <text>alpha-D-glucose = beta-D-glucose</text>
        <dbReference type="Rhea" id="RHEA:10264"/>
        <dbReference type="ChEBI" id="CHEBI:15903"/>
        <dbReference type="ChEBI" id="CHEBI:17925"/>
        <dbReference type="EC" id="5.1.3.3"/>
    </reaction>
</comment>
<dbReference type="CDD" id="cd09019">
    <property type="entry name" value="galactose_mutarotase_like"/>
    <property type="match status" value="1"/>
</dbReference>
<feature type="binding site" evidence="8">
    <location>
        <begin position="175"/>
        <end position="177"/>
    </location>
    <ligand>
        <name>beta-D-galactose</name>
        <dbReference type="ChEBI" id="CHEBI:27667"/>
    </ligand>
</feature>
<evidence type="ECO:0000256" key="8">
    <source>
        <dbReference type="PIRSR" id="PIRSR005096-3"/>
    </source>
</evidence>
<dbReference type="OrthoDB" id="9779408at2"/>
<dbReference type="RefSeq" id="WP_087679092.1">
    <property type="nucleotide sequence ID" value="NZ_FUWV01000011.1"/>
</dbReference>
<dbReference type="Pfam" id="PF01263">
    <property type="entry name" value="Aldose_epim"/>
    <property type="match status" value="1"/>
</dbReference>
<dbReference type="GO" id="GO:0033499">
    <property type="term" value="P:galactose catabolic process via UDP-galactose, Leloir pathway"/>
    <property type="evidence" value="ECO:0007669"/>
    <property type="project" value="TreeGrafter"/>
</dbReference>
<feature type="active site" description="Proton donor" evidence="6">
    <location>
        <position position="175"/>
    </location>
</feature>
<reference evidence="9 10" key="1">
    <citation type="submission" date="2017-02" db="EMBL/GenBank/DDBJ databases">
        <authorList>
            <person name="Peterson S.W."/>
        </authorList>
    </citation>
    <scope>NUCLEOTIDE SEQUENCE [LARGE SCALE GENOMIC DNA]</scope>
    <source>
        <strain evidence="9 10">DSM 15102</strain>
    </source>
</reference>
<dbReference type="EC" id="5.1.3.3" evidence="5"/>
<dbReference type="InterPro" id="IPR011013">
    <property type="entry name" value="Gal_mutarotase_sf_dom"/>
</dbReference>
<dbReference type="PIRSF" id="PIRSF005096">
    <property type="entry name" value="GALM"/>
    <property type="match status" value="1"/>
</dbReference>
<evidence type="ECO:0000256" key="3">
    <source>
        <dbReference type="ARBA" id="ARBA00023235"/>
    </source>
</evidence>
<dbReference type="AlphaFoldDB" id="A0A1T4NIJ6"/>
<dbReference type="InterPro" id="IPR008183">
    <property type="entry name" value="Aldose_1/G6P_1-epimerase"/>
</dbReference>
<gene>
    <name evidence="9" type="ORF">SAMN02745973_01702</name>
</gene>
<dbReference type="GO" id="GO:0004034">
    <property type="term" value="F:aldose 1-epimerase activity"/>
    <property type="evidence" value="ECO:0007669"/>
    <property type="project" value="UniProtKB-EC"/>
</dbReference>
<dbReference type="UniPathway" id="UPA00242"/>
<organism evidence="9 10">
    <name type="scientific">Garciella nitratireducens DSM 15102</name>
    <dbReference type="NCBI Taxonomy" id="1121911"/>
    <lineage>
        <taxon>Bacteria</taxon>
        <taxon>Bacillati</taxon>
        <taxon>Bacillota</taxon>
        <taxon>Clostridia</taxon>
        <taxon>Eubacteriales</taxon>
        <taxon>Eubacteriaceae</taxon>
        <taxon>Garciella</taxon>
    </lineage>
</organism>
<evidence type="ECO:0000256" key="4">
    <source>
        <dbReference type="ARBA" id="ARBA00023277"/>
    </source>
</evidence>
<proteinExistence type="inferred from homology"/>
<protein>
    <recommendedName>
        <fullName evidence="5">Aldose 1-epimerase</fullName>
        <ecNumber evidence="5">5.1.3.3</ecNumber>
    </recommendedName>
</protein>
<keyword evidence="4 5" id="KW-0119">Carbohydrate metabolism</keyword>
<evidence type="ECO:0000313" key="10">
    <source>
        <dbReference type="Proteomes" id="UP000196365"/>
    </source>
</evidence>
<dbReference type="InterPro" id="IPR014718">
    <property type="entry name" value="GH-type_carb-bd"/>
</dbReference>